<dbReference type="InterPro" id="IPR011990">
    <property type="entry name" value="TPR-like_helical_dom_sf"/>
</dbReference>
<proteinExistence type="predicted"/>
<feature type="region of interest" description="Disordered" evidence="3">
    <location>
        <begin position="117"/>
        <end position="150"/>
    </location>
</feature>
<reference evidence="5" key="1">
    <citation type="journal article" date="2020" name="Stud. Mycol.">
        <title>101 Dothideomycetes genomes: a test case for predicting lifestyles and emergence of pathogens.</title>
        <authorList>
            <person name="Haridas S."/>
            <person name="Albert R."/>
            <person name="Binder M."/>
            <person name="Bloem J."/>
            <person name="Labutti K."/>
            <person name="Salamov A."/>
            <person name="Andreopoulos B."/>
            <person name="Baker S."/>
            <person name="Barry K."/>
            <person name="Bills G."/>
            <person name="Bluhm B."/>
            <person name="Cannon C."/>
            <person name="Castanera R."/>
            <person name="Culley D."/>
            <person name="Daum C."/>
            <person name="Ezra D."/>
            <person name="Gonzalez J."/>
            <person name="Henrissat B."/>
            <person name="Kuo A."/>
            <person name="Liang C."/>
            <person name="Lipzen A."/>
            <person name="Lutzoni F."/>
            <person name="Magnuson J."/>
            <person name="Mondo S."/>
            <person name="Nolan M."/>
            <person name="Ohm R."/>
            <person name="Pangilinan J."/>
            <person name="Park H.-J."/>
            <person name="Ramirez L."/>
            <person name="Alfaro M."/>
            <person name="Sun H."/>
            <person name="Tritt A."/>
            <person name="Yoshinaga Y."/>
            <person name="Zwiers L.-H."/>
            <person name="Turgeon B."/>
            <person name="Goodwin S."/>
            <person name="Spatafora J."/>
            <person name="Crous P."/>
            <person name="Grigoriev I."/>
        </authorList>
    </citation>
    <scope>NUCLEOTIDE SEQUENCE</scope>
    <source>
        <strain evidence="5">Tuck. ex Michener</strain>
    </source>
</reference>
<dbReference type="Gene3D" id="1.25.40.10">
    <property type="entry name" value="Tetratricopeptide repeat domain"/>
    <property type="match status" value="5"/>
</dbReference>
<accession>A0A6A6HP54</accession>
<dbReference type="PANTHER" id="PTHR47941">
    <property type="entry name" value="PENTATRICOPEPTIDE REPEAT-CONTAINING PROTEIN 3, MITOCHONDRIAL"/>
    <property type="match status" value="1"/>
</dbReference>
<dbReference type="Pfam" id="PF13812">
    <property type="entry name" value="PPR_3"/>
    <property type="match status" value="3"/>
</dbReference>
<sequence length="1289" mass="142705">MVLKTTLYLARQSLAKTFTHGYAQSVVAASQSSYASQNSQFSGFATNVASRLQNNSKNSVHNAFQSQQNPSAHIGHSDYQNDAGLNAYYQAWHKHQHSGDKEWQQFQFAKRIGWKPPSTVPEAKAQGEEPAVAVDQPIQPEAAERGALERSYTESAVDDFKKVVGSGEVEAAAIAKVDEAIAQEISRAQEDRKLAADLESADEEISSPNIIHSPSEQLSAQSTQDVQSVAESTIATSVSDPETYAEQLSNLAKAGHFSQIPTTFEGMLTAGIQPTPSAYNALLSAAVHLPRAKHQVVPKVLDVYSDMLRRRVLPDTATYTILLDVLATRALDVYLMKRGLEEKRVRFGGLEEVGKFMFSSNEAELDILAEDDSLSLAMKVFKTSTTSQHGHTFNANTYGLLVTACAEQGHVEDMVRVYDHMENAKIVPFADIFAPMIQAFAASGDLRSAVECYDEYKALAIRNDAGENSIFRKDEHVYAALIKAYETCGRVEGGRRFLEKVEAGLADPKKLDLLREVVSAKAFVPQMIKNGAFEEALAFSKSHLDAGARATALKEICLTAADKNVESVAKKSFDALDKEEGIDTARSAMALLAMHVRNGDVDAANTYWNILTQSPTRASFLEPTVMHAIAILGSDQAEQALQQSRSMFARLRDVSESKTEMVDQIDEAIGVIGQFLQKNGIVISSSASMELLWTMVENGGLIHPVVDHVFAGLSLEGIARLPWHDVALLTQIQADMVLGNAPKSEIAHEARFTYLLDLVTRNGIPLDDQVCNIVEQAISQMKRSELSPRWQHYRYPLQDQVFFPMVYSPYPPPAPVSSQSASDDYDPYAVTTDNRGSQAITDLLDKTHGRHGAHLNEALSKFRNMRRAGRHPRFFTYGKLISAAAREGRLTLAHEILESAKQDVPFLPHNRVVQYGWHGILDTMVAACLNTGARNEAAHFHQELNEVGGAPSANTFGLYITTLKESTKTFDEATEAVKIFHRAKAEGVEPSSFLYNALIGKLGKARRIDDCLFYFNEMRSLQIRPTSVTYGTIVNALCRVSDEKFAEDLFEEMERMPNYKPRPAPYHSMMQFFLTTKRDRSKVLAYYERMRSKGIQPTPHTYKLLIDTYATLDTINMHEAERVLDQMKSAGEMPEAVHYASLIHAKGCVLHDVEGAKQMFDDVLGDPRIKIQPCLYQALFEAMVANHAVEATEPLLGSMRRRGVTMTPYIANALIHGWALKKDIKRAREVFDAVKRDSREPSTYEAMTRAYLAAEQKENATDVVREALSRGYPAAVANKIAELVGGGHA</sequence>
<evidence type="ECO:0000256" key="1">
    <source>
        <dbReference type="ARBA" id="ARBA00022737"/>
    </source>
</evidence>
<feature type="repeat" description="PPR" evidence="2">
    <location>
        <begin position="1026"/>
        <end position="1056"/>
    </location>
</feature>
<dbReference type="FunFam" id="1.25.40.10:FF:000266">
    <property type="entry name" value="Pentatricopeptide repeat domain-containing protein"/>
    <property type="match status" value="1"/>
</dbReference>
<dbReference type="OrthoDB" id="411857at2759"/>
<dbReference type="PROSITE" id="PS51375">
    <property type="entry name" value="PPR"/>
    <property type="match status" value="4"/>
</dbReference>
<evidence type="ECO:0000313" key="6">
    <source>
        <dbReference type="Proteomes" id="UP000800092"/>
    </source>
</evidence>
<evidence type="ECO:0000256" key="3">
    <source>
        <dbReference type="SAM" id="MobiDB-lite"/>
    </source>
</evidence>
<dbReference type="Proteomes" id="UP000800092">
    <property type="component" value="Unassembled WGS sequence"/>
</dbReference>
<name>A0A6A6HP54_VIRVR</name>
<dbReference type="NCBIfam" id="TIGR00756">
    <property type="entry name" value="PPR"/>
    <property type="match status" value="3"/>
</dbReference>
<protein>
    <recommendedName>
        <fullName evidence="4">Tetratricopeptide repeat domain-containing protein</fullName>
    </recommendedName>
</protein>
<evidence type="ECO:0000259" key="4">
    <source>
        <dbReference type="Pfam" id="PF24603"/>
    </source>
</evidence>
<keyword evidence="1" id="KW-0677">Repeat</keyword>
<feature type="domain" description="Tetratricopeptide repeat" evidence="4">
    <location>
        <begin position="514"/>
        <end position="612"/>
    </location>
</feature>
<feature type="repeat" description="PPR" evidence="2">
    <location>
        <begin position="991"/>
        <end position="1025"/>
    </location>
</feature>
<dbReference type="InterPro" id="IPR057585">
    <property type="entry name" value="TPR_dom_fungi"/>
</dbReference>
<dbReference type="EMBL" id="ML991771">
    <property type="protein sequence ID" value="KAF2239924.1"/>
    <property type="molecule type" value="Genomic_DNA"/>
</dbReference>
<dbReference type="Pfam" id="PF13041">
    <property type="entry name" value="PPR_2"/>
    <property type="match status" value="1"/>
</dbReference>
<gene>
    <name evidence="5" type="ORF">EV356DRAFT_562684</name>
</gene>
<dbReference type="Pfam" id="PF24603">
    <property type="entry name" value="TPR_30"/>
    <property type="match status" value="1"/>
</dbReference>
<evidence type="ECO:0000256" key="2">
    <source>
        <dbReference type="PROSITE-ProRule" id="PRU00708"/>
    </source>
</evidence>
<feature type="repeat" description="PPR" evidence="2">
    <location>
        <begin position="1098"/>
        <end position="1134"/>
    </location>
</feature>
<dbReference type="InterPro" id="IPR002885">
    <property type="entry name" value="PPR_rpt"/>
</dbReference>
<organism evidence="5 6">
    <name type="scientific">Viridothelium virens</name>
    <name type="common">Speckled blister lichen</name>
    <name type="synonym">Trypethelium virens</name>
    <dbReference type="NCBI Taxonomy" id="1048519"/>
    <lineage>
        <taxon>Eukaryota</taxon>
        <taxon>Fungi</taxon>
        <taxon>Dikarya</taxon>
        <taxon>Ascomycota</taxon>
        <taxon>Pezizomycotina</taxon>
        <taxon>Dothideomycetes</taxon>
        <taxon>Dothideomycetes incertae sedis</taxon>
        <taxon>Trypetheliales</taxon>
        <taxon>Trypetheliaceae</taxon>
        <taxon>Viridothelium</taxon>
    </lineage>
</organism>
<feature type="repeat" description="PPR" evidence="2">
    <location>
        <begin position="394"/>
        <end position="428"/>
    </location>
</feature>
<evidence type="ECO:0000313" key="5">
    <source>
        <dbReference type="EMBL" id="KAF2239924.1"/>
    </source>
</evidence>
<keyword evidence="6" id="KW-1185">Reference proteome</keyword>